<organism evidence="1 2">
    <name type="scientific">candidate division GN15 bacterium</name>
    <dbReference type="NCBI Taxonomy" id="2072418"/>
    <lineage>
        <taxon>Bacteria</taxon>
        <taxon>candidate division GN15</taxon>
    </lineage>
</organism>
<evidence type="ECO:0000313" key="1">
    <source>
        <dbReference type="EMBL" id="PWB70028.1"/>
    </source>
</evidence>
<name>A0A855X1S1_9BACT</name>
<sequence length="287" mass="31643">MLLLLGVCAQGYSGKLEIPPKDKTQMITMQDGSTLVGRITSVGENEVKFQTDMGEMTIAIAKIKDVKEVSSASFKGGQYWFPNPNATRLLFGPTGRTLKAEHGYVYDLWVFFPGVAFGLTDHFMIAGGASLIPGLDDQMFYIMPKYGFPAGKDLNFAVSAVAFRLWVETFYFGLGTMTYGSEDRSFTCGLGVAFTDDKMADKPAATLGGEYRLSRHSGLVLESWFIPGDVDEGVIGIGALRLFGEQLTVDAGIGFSYQNKNTVENFGELSEEDEFDWIPYVDFVWNF</sequence>
<dbReference type="AlphaFoldDB" id="A0A855X1S1"/>
<comment type="caution">
    <text evidence="1">The sequence shown here is derived from an EMBL/GenBank/DDBJ whole genome shotgun (WGS) entry which is preliminary data.</text>
</comment>
<gene>
    <name evidence="1" type="ORF">C3F09_09610</name>
</gene>
<dbReference type="Proteomes" id="UP000250918">
    <property type="component" value="Unassembled WGS sequence"/>
</dbReference>
<evidence type="ECO:0000313" key="2">
    <source>
        <dbReference type="Proteomes" id="UP000250918"/>
    </source>
</evidence>
<protein>
    <submittedName>
        <fullName evidence="1">Uncharacterized protein</fullName>
    </submittedName>
</protein>
<accession>A0A855X1S1</accession>
<proteinExistence type="predicted"/>
<dbReference type="EMBL" id="PQAP01000156">
    <property type="protein sequence ID" value="PWB70028.1"/>
    <property type="molecule type" value="Genomic_DNA"/>
</dbReference>
<reference evidence="1 2" key="1">
    <citation type="journal article" date="2018" name="ISME J.">
        <title>A methanotrophic archaeon couples anaerobic oxidation of methane to Fe(III) reduction.</title>
        <authorList>
            <person name="Cai C."/>
            <person name="Leu A.O."/>
            <person name="Xie G.J."/>
            <person name="Guo J."/>
            <person name="Feng Y."/>
            <person name="Zhao J.X."/>
            <person name="Tyson G.W."/>
            <person name="Yuan Z."/>
            <person name="Hu S."/>
        </authorList>
    </citation>
    <scope>NUCLEOTIDE SEQUENCE [LARGE SCALE GENOMIC DNA]</scope>
    <source>
        <strain evidence="1">FeB_12</strain>
    </source>
</reference>